<feature type="compositionally biased region" description="Basic and acidic residues" evidence="1">
    <location>
        <begin position="103"/>
        <end position="112"/>
    </location>
</feature>
<gene>
    <name evidence="4" type="ORF">C1S78_015730</name>
    <name evidence="5" type="ORF">C1S78_15690</name>
</gene>
<organism evidence="5">
    <name type="scientific">Mycolicibacterium mucogenicum DSM 44124</name>
    <dbReference type="NCBI Taxonomy" id="1226753"/>
    <lineage>
        <taxon>Bacteria</taxon>
        <taxon>Bacillati</taxon>
        <taxon>Actinomycetota</taxon>
        <taxon>Actinomycetes</taxon>
        <taxon>Mycobacteriales</taxon>
        <taxon>Mycobacteriaceae</taxon>
        <taxon>Mycolicibacterium</taxon>
    </lineage>
</organism>
<reference evidence="5" key="1">
    <citation type="submission" date="2018-01" db="EMBL/GenBank/DDBJ databases">
        <title>Comparative genomics of Mycobacterium mucogenicum and Mycobacterium neoaurum clade members emphasizing tRNA and non-coding RNA.</title>
        <authorList>
            <person name="Behra P.R.K."/>
            <person name="Pettersson B.M.F."/>
            <person name="Das S."/>
            <person name="Dasgupta S."/>
            <person name="Kirsebom L.A."/>
        </authorList>
    </citation>
    <scope>NUCLEOTIDE SEQUENCE</scope>
    <source>
        <strain evidence="5">DSM 44124</strain>
    </source>
</reference>
<dbReference type="Proteomes" id="UP000309231">
    <property type="component" value="Chromosome"/>
</dbReference>
<dbReference type="PANTHER" id="PTHR34700">
    <property type="entry name" value="POTASSIUM BINDING PROTEIN KBP"/>
    <property type="match status" value="1"/>
</dbReference>
<dbReference type="KEGG" id="mmuc:C1S78_015730"/>
<dbReference type="PROSITE" id="PS50927">
    <property type="entry name" value="BULB_LECTIN"/>
    <property type="match status" value="1"/>
</dbReference>
<dbReference type="InterPro" id="IPR036779">
    <property type="entry name" value="LysM_dom_sf"/>
</dbReference>
<dbReference type="InterPro" id="IPR018392">
    <property type="entry name" value="LysM"/>
</dbReference>
<evidence type="ECO:0000313" key="5">
    <source>
        <dbReference type="EMBL" id="TLH53605.1"/>
    </source>
</evidence>
<reference evidence="4 6" key="2">
    <citation type="journal article" date="2019" name="BMC Evol. Biol.">
        <title>Comparative genomics of Mycobacterium mucogenicum and Mycobacterium neoaurum clade members emphasizing tRNA and non-coding RNA.</title>
        <authorList>
            <person name="Behra P.R.K."/>
            <person name="Pettersson B.M.F."/>
            <person name="Das S."/>
            <person name="Dasgupta S."/>
            <person name="Kirsebom L.A."/>
        </authorList>
    </citation>
    <scope>NUCLEOTIDE SEQUENCE [LARGE SCALE GENOMIC DNA]</scope>
    <source>
        <strain evidence="4 6">DSM 44124</strain>
    </source>
</reference>
<dbReference type="GeneID" id="76726378"/>
<dbReference type="PROSITE" id="PS51782">
    <property type="entry name" value="LYSM"/>
    <property type="match status" value="1"/>
</dbReference>
<dbReference type="Pfam" id="PF01476">
    <property type="entry name" value="LysM"/>
    <property type="match status" value="1"/>
</dbReference>
<reference evidence="4 6" key="3">
    <citation type="journal article" date="2019" name="Sci. Rep.">
        <title>Insight into the biology of Mycobacterium mucogenicum and Mycobacterium neoaurum clade members.</title>
        <authorList>
            <person name="Behra P.R.K."/>
            <person name="Pettersson B.M.F."/>
            <person name="Ramesh M."/>
            <person name="Dasgupta S."/>
            <person name="Kirsebom L.A."/>
        </authorList>
    </citation>
    <scope>NUCLEOTIDE SEQUENCE [LARGE SCALE GENOMIC DNA]</scope>
    <source>
        <strain evidence="4 6">DSM 44124</strain>
    </source>
</reference>
<dbReference type="PANTHER" id="PTHR34700:SF4">
    <property type="entry name" value="PHAGE-LIKE ELEMENT PBSX PROTEIN XKDP"/>
    <property type="match status" value="1"/>
</dbReference>
<evidence type="ECO:0000313" key="6">
    <source>
        <dbReference type="Proteomes" id="UP000309231"/>
    </source>
</evidence>
<feature type="domain" description="LysM" evidence="3">
    <location>
        <begin position="156"/>
        <end position="203"/>
    </location>
</feature>
<name>A0A8H2JF58_MYCMU</name>
<dbReference type="EMBL" id="POTL01000001">
    <property type="protein sequence ID" value="TLH53605.1"/>
    <property type="molecule type" value="Genomic_DNA"/>
</dbReference>
<dbReference type="InterPro" id="IPR001480">
    <property type="entry name" value="Bulb-type_lectin_dom"/>
</dbReference>
<dbReference type="SMART" id="SM00257">
    <property type="entry name" value="LysM"/>
    <property type="match status" value="1"/>
</dbReference>
<evidence type="ECO:0000259" key="3">
    <source>
        <dbReference type="PROSITE" id="PS51782"/>
    </source>
</evidence>
<accession>A0A8H2JF58</accession>
<evidence type="ECO:0000259" key="2">
    <source>
        <dbReference type="PROSITE" id="PS50927"/>
    </source>
</evidence>
<dbReference type="EMBL" id="CP062008">
    <property type="protein sequence ID" value="QPG67062.1"/>
    <property type="molecule type" value="Genomic_DNA"/>
</dbReference>
<dbReference type="SUPFAM" id="SSF51110">
    <property type="entry name" value="alpha-D-mannose-specific plant lectins"/>
    <property type="match status" value="1"/>
</dbReference>
<keyword evidence="6" id="KW-1185">Reference proteome</keyword>
<dbReference type="SMART" id="SM00108">
    <property type="entry name" value="B_lectin"/>
    <property type="match status" value="1"/>
</dbReference>
<dbReference type="Gene3D" id="3.10.350.10">
    <property type="entry name" value="LysM domain"/>
    <property type="match status" value="1"/>
</dbReference>
<dbReference type="InterPro" id="IPR036426">
    <property type="entry name" value="Bulb-type_lectin_dom_sf"/>
</dbReference>
<feature type="region of interest" description="Disordered" evidence="1">
    <location>
        <begin position="103"/>
        <end position="134"/>
    </location>
</feature>
<evidence type="ECO:0000313" key="4">
    <source>
        <dbReference type="EMBL" id="QPG67062.1"/>
    </source>
</evidence>
<sequence>MGDTLQKGEKLEVGQSLTSNNGAYRLVLQDDGNLVLYAGEQSVWATATDGQDVKRAEVQEDGNFVLYTPDKPVWASQTAGADNVRLVLQDDRNLVLYSGDDAKWSSETHTDEAPPAPVEAAPEPAPAPEPEVAAEPVAEVVAEPEPAPVPEAPAARTYTVQSGDTLWAIAEQFYGDGSRYPEIAGASGIDNPDLIQPGQLLTIP</sequence>
<dbReference type="Gene3D" id="2.90.10.10">
    <property type="entry name" value="Bulb-type lectin domain"/>
    <property type="match status" value="2"/>
</dbReference>
<evidence type="ECO:0000256" key="1">
    <source>
        <dbReference type="SAM" id="MobiDB-lite"/>
    </source>
</evidence>
<dbReference type="AlphaFoldDB" id="A0A8H2JF58"/>
<protein>
    <submittedName>
        <fullName evidence="5">LysM peptidoglycan-binding domain-containing protein</fullName>
    </submittedName>
</protein>
<dbReference type="CDD" id="cd00028">
    <property type="entry name" value="B_lectin"/>
    <property type="match status" value="1"/>
</dbReference>
<dbReference type="SUPFAM" id="SSF54106">
    <property type="entry name" value="LysM domain"/>
    <property type="match status" value="1"/>
</dbReference>
<proteinExistence type="predicted"/>
<feature type="domain" description="Bulb-type lectin" evidence="2">
    <location>
        <begin position="2"/>
        <end position="109"/>
    </location>
</feature>
<dbReference type="InterPro" id="IPR052196">
    <property type="entry name" value="Bact_Kbp"/>
</dbReference>
<dbReference type="RefSeq" id="WP_020100145.1">
    <property type="nucleotide sequence ID" value="NZ_ANBS01000072.1"/>
</dbReference>
<dbReference type="CDD" id="cd00118">
    <property type="entry name" value="LysM"/>
    <property type="match status" value="1"/>
</dbReference>